<protein>
    <recommendedName>
        <fullName evidence="3">Phosphate starvation-inducible protein PhoH</fullName>
    </recommendedName>
</protein>
<dbReference type="EMBL" id="FNPC01000007">
    <property type="protein sequence ID" value="SDY63262.1"/>
    <property type="molecule type" value="Genomic_DNA"/>
</dbReference>
<keyword evidence="2" id="KW-1185">Reference proteome</keyword>
<evidence type="ECO:0000313" key="1">
    <source>
        <dbReference type="EMBL" id="SDY63262.1"/>
    </source>
</evidence>
<evidence type="ECO:0000313" key="2">
    <source>
        <dbReference type="Proteomes" id="UP000199079"/>
    </source>
</evidence>
<organism evidence="1 2">
    <name type="scientific">Halopenitus persicus</name>
    <dbReference type="NCBI Taxonomy" id="1048396"/>
    <lineage>
        <taxon>Archaea</taxon>
        <taxon>Methanobacteriati</taxon>
        <taxon>Methanobacteriota</taxon>
        <taxon>Stenosarchaea group</taxon>
        <taxon>Halobacteria</taxon>
        <taxon>Halobacteriales</taxon>
        <taxon>Haloferacaceae</taxon>
        <taxon>Halopenitus</taxon>
    </lineage>
</organism>
<sequence>MISTEHQTHRPVGFLDPDDAFTRRFVESDFVETHLQRIDMYEFPDVDLTGLPGLIVSSQVDQDHLYRHRDQIRSFLAAGGVVAFSGHLLRQWLPGAGCFEPKSIESHDDYTVVEVTPHPIFEDVEMSDLTYQRGVAGFFARGHNPPPGHATTLLRLRDGEPVVYIDDESTAGTIFVHSGNDLIGFGRRDTTAERVPEQLVAWMRAVSTVRSTTASAQGDRT</sequence>
<reference evidence="2" key="1">
    <citation type="submission" date="2016-10" db="EMBL/GenBank/DDBJ databases">
        <authorList>
            <person name="Varghese N."/>
            <person name="Submissions S."/>
        </authorList>
    </citation>
    <scope>NUCLEOTIDE SEQUENCE [LARGE SCALE GENOMIC DNA]</scope>
    <source>
        <strain evidence="2">DC30,IBRC 10041,KCTC 4046</strain>
    </source>
</reference>
<proteinExistence type="predicted"/>
<dbReference type="AlphaFoldDB" id="A0A1H3LFQ3"/>
<dbReference type="RefSeq" id="WP_092733621.1">
    <property type="nucleotide sequence ID" value="NZ_FNPC01000007.1"/>
</dbReference>
<dbReference type="Proteomes" id="UP000199079">
    <property type="component" value="Unassembled WGS sequence"/>
</dbReference>
<gene>
    <name evidence="1" type="ORF">SAMN05216564_10767</name>
</gene>
<evidence type="ECO:0008006" key="3">
    <source>
        <dbReference type="Google" id="ProtNLM"/>
    </source>
</evidence>
<name>A0A1H3LFQ3_9EURY</name>
<accession>A0A1H3LFQ3</accession>